<reference evidence="1 2" key="1">
    <citation type="journal article" date="2023" name="Chemosphere">
        <title>Whole genome analysis of Flavobacterium aziz-sancarii sp. nov., isolated from Ardley Island (Antarctica), revealed a rich resistome and bioremediation potential.</title>
        <authorList>
            <person name="Otur C."/>
            <person name="Okay S."/>
            <person name="Kurt-Kizildogan A."/>
        </authorList>
    </citation>
    <scope>NUCLEOTIDE SEQUENCE [LARGE SCALE GENOMIC DNA]</scope>
    <source>
        <strain evidence="1 2">AC</strain>
    </source>
</reference>
<evidence type="ECO:0000313" key="2">
    <source>
        <dbReference type="Proteomes" id="UP001212170"/>
    </source>
</evidence>
<dbReference type="RefSeq" id="WP_271338731.1">
    <property type="nucleotide sequence ID" value="NZ_JAMZNK010000084.1"/>
</dbReference>
<name>A0ABT4WLP5_9FLAO</name>
<dbReference type="EMBL" id="JAMZNK010000084">
    <property type="protein sequence ID" value="MDA6072775.1"/>
    <property type="molecule type" value="Genomic_DNA"/>
</dbReference>
<protein>
    <submittedName>
        <fullName evidence="1">Uncharacterized protein</fullName>
    </submittedName>
</protein>
<keyword evidence="2" id="KW-1185">Reference proteome</keyword>
<evidence type="ECO:0000313" key="1">
    <source>
        <dbReference type="EMBL" id="MDA6072775.1"/>
    </source>
</evidence>
<organism evidence="1 2">
    <name type="scientific">Flavobacterium azizsancarii</name>
    <dbReference type="NCBI Taxonomy" id="2961580"/>
    <lineage>
        <taxon>Bacteria</taxon>
        <taxon>Pseudomonadati</taxon>
        <taxon>Bacteroidota</taxon>
        <taxon>Flavobacteriia</taxon>
        <taxon>Flavobacteriales</taxon>
        <taxon>Flavobacteriaceae</taxon>
        <taxon>Flavobacterium</taxon>
    </lineage>
</organism>
<dbReference type="Proteomes" id="UP001212170">
    <property type="component" value="Unassembled WGS sequence"/>
</dbReference>
<comment type="caution">
    <text evidence="1">The sequence shown here is derived from an EMBL/GenBank/DDBJ whole genome shotgun (WGS) entry which is preliminary data.</text>
</comment>
<gene>
    <name evidence="1" type="ORF">NJT12_24435</name>
</gene>
<proteinExistence type="predicted"/>
<accession>A0ABT4WLP5</accession>
<sequence length="176" mass="21286">MELENKLKKHKMAKKTIEIGNVYKIIHDNEVRYFQYFYSDPHYLGGDLIWVFNQKEETQDLDEIVGSGYSFYFYTAIEAGIKMKKWKFLSNLEIPKEMKFHPIFRWRDLETGNWYELQYDQKHLLGINLDNDQLKIPIVSFQFPVGAVEFILNGIDYYTDKTTDFEKKYFERNKKF</sequence>